<name>A0A238KND0_9RHOB</name>
<proteinExistence type="predicted"/>
<dbReference type="Proteomes" id="UP000202922">
    <property type="component" value="Unassembled WGS sequence"/>
</dbReference>
<dbReference type="AlphaFoldDB" id="A0A238KND0"/>
<keyword evidence="2" id="KW-1185">Reference proteome</keyword>
<gene>
    <name evidence="1" type="ORF">COL8621_02523</name>
</gene>
<reference evidence="2" key="1">
    <citation type="submission" date="2017-05" db="EMBL/GenBank/DDBJ databases">
        <authorList>
            <person name="Rodrigo-Torres L."/>
            <person name="Arahal R. D."/>
            <person name="Lucena T."/>
        </authorList>
    </citation>
    <scope>NUCLEOTIDE SEQUENCE [LARGE SCALE GENOMIC DNA]</scope>
    <source>
        <strain evidence="2">CECT 8621</strain>
    </source>
</reference>
<sequence length="41" mass="4270">MKSMIIAFVAIAVLAVAADVVLDNMGFSTREQTSGPSTRNG</sequence>
<dbReference type="RefSeq" id="WP_268875516.1">
    <property type="nucleotide sequence ID" value="NZ_FXYE01000002.1"/>
</dbReference>
<accession>A0A238KND0</accession>
<protein>
    <submittedName>
        <fullName evidence="1">Uncharacterized protein</fullName>
    </submittedName>
</protein>
<dbReference type="EMBL" id="FXYE01000002">
    <property type="protein sequence ID" value="SMX44305.1"/>
    <property type="molecule type" value="Genomic_DNA"/>
</dbReference>
<evidence type="ECO:0000313" key="2">
    <source>
        <dbReference type="Proteomes" id="UP000202922"/>
    </source>
</evidence>
<evidence type="ECO:0000313" key="1">
    <source>
        <dbReference type="EMBL" id="SMX44305.1"/>
    </source>
</evidence>
<organism evidence="1 2">
    <name type="scientific">Actibacterium lipolyticum</name>
    <dbReference type="NCBI Taxonomy" id="1524263"/>
    <lineage>
        <taxon>Bacteria</taxon>
        <taxon>Pseudomonadati</taxon>
        <taxon>Pseudomonadota</taxon>
        <taxon>Alphaproteobacteria</taxon>
        <taxon>Rhodobacterales</taxon>
        <taxon>Roseobacteraceae</taxon>
        <taxon>Actibacterium</taxon>
    </lineage>
</organism>